<dbReference type="CDD" id="cd16012">
    <property type="entry name" value="ALP"/>
    <property type="match status" value="1"/>
</dbReference>
<dbReference type="PANTHER" id="PTHR11596">
    <property type="entry name" value="ALKALINE PHOSPHATASE"/>
    <property type="match status" value="1"/>
</dbReference>
<evidence type="ECO:0000256" key="3">
    <source>
        <dbReference type="PIRSR" id="PIRSR601952-2"/>
    </source>
</evidence>
<keyword evidence="6" id="KW-0378">Hydrolase</keyword>
<feature type="binding site" evidence="3">
    <location>
        <position position="389"/>
    </location>
    <ligand>
        <name>Zn(2+)</name>
        <dbReference type="ChEBI" id="CHEBI:29105"/>
        <label>2</label>
    </ligand>
</feature>
<evidence type="ECO:0000313" key="7">
    <source>
        <dbReference type="Proteomes" id="UP000566324"/>
    </source>
</evidence>
<keyword evidence="3" id="KW-0479">Metal-binding</keyword>
<proteinExistence type="inferred from homology"/>
<dbReference type="PANTHER" id="PTHR11596:SF5">
    <property type="entry name" value="ALKALINE PHOSPHATASE"/>
    <property type="match status" value="1"/>
</dbReference>
<evidence type="ECO:0000313" key="6">
    <source>
        <dbReference type="EMBL" id="MBB4630928.1"/>
    </source>
</evidence>
<keyword evidence="1" id="KW-0597">Phosphoprotein</keyword>
<feature type="binding site" evidence="3">
    <location>
        <position position="179"/>
    </location>
    <ligand>
        <name>Mg(2+)</name>
        <dbReference type="ChEBI" id="CHEBI:18420"/>
    </ligand>
</feature>
<dbReference type="GO" id="GO:0046872">
    <property type="term" value="F:metal ion binding"/>
    <property type="evidence" value="ECO:0007669"/>
    <property type="project" value="UniProtKB-KW"/>
</dbReference>
<feature type="active site" description="Phosphoserine intermediate" evidence="2">
    <location>
        <position position="126"/>
    </location>
</feature>
<keyword evidence="3" id="KW-0862">Zinc</keyword>
<name>A0A7W7AYX6_9SPHN</name>
<dbReference type="EC" id="3.1.3.1" evidence="6"/>
<dbReference type="GO" id="GO:0004035">
    <property type="term" value="F:alkaline phosphatase activity"/>
    <property type="evidence" value="ECO:0007669"/>
    <property type="project" value="UniProtKB-EC"/>
</dbReference>
<dbReference type="RefSeq" id="WP_184064703.1">
    <property type="nucleotide sequence ID" value="NZ_JACHNZ010000004.1"/>
</dbReference>
<feature type="signal peptide" evidence="5">
    <location>
        <begin position="1"/>
        <end position="18"/>
    </location>
</feature>
<organism evidence="6 7">
    <name type="scientific">Sphingosinicella soli</name>
    <dbReference type="NCBI Taxonomy" id="333708"/>
    <lineage>
        <taxon>Bacteria</taxon>
        <taxon>Pseudomonadati</taxon>
        <taxon>Pseudomonadota</taxon>
        <taxon>Alphaproteobacteria</taxon>
        <taxon>Sphingomonadales</taxon>
        <taxon>Sphingosinicellaceae</taxon>
        <taxon>Sphingosinicella</taxon>
    </lineage>
</organism>
<reference evidence="6 7" key="1">
    <citation type="submission" date="2020-08" db="EMBL/GenBank/DDBJ databases">
        <title>Genomic Encyclopedia of Type Strains, Phase IV (KMG-IV): sequencing the most valuable type-strain genomes for metagenomic binning, comparative biology and taxonomic classification.</title>
        <authorList>
            <person name="Goeker M."/>
        </authorList>
    </citation>
    <scope>NUCLEOTIDE SEQUENCE [LARGE SCALE GENOMIC DNA]</scope>
    <source>
        <strain evidence="6 7">DSM 17328</strain>
    </source>
</reference>
<dbReference type="Proteomes" id="UP000566324">
    <property type="component" value="Unassembled WGS sequence"/>
</dbReference>
<feature type="binding site" evidence="3">
    <location>
        <position position="341"/>
    </location>
    <ligand>
        <name>Zn(2+)</name>
        <dbReference type="ChEBI" id="CHEBI:29105"/>
        <label>2</label>
    </ligand>
</feature>
<dbReference type="Gene3D" id="3.40.720.10">
    <property type="entry name" value="Alkaline Phosphatase, subunit A"/>
    <property type="match status" value="1"/>
</dbReference>
<comment type="cofactor">
    <cofactor evidence="3">
        <name>Zn(2+)</name>
        <dbReference type="ChEBI" id="CHEBI:29105"/>
    </cofactor>
    <text evidence="3">Binds 2 Zn(2+) ions.</text>
</comment>
<dbReference type="EMBL" id="JACHNZ010000004">
    <property type="protein sequence ID" value="MBB4630928.1"/>
    <property type="molecule type" value="Genomic_DNA"/>
</dbReference>
<feature type="binding site" evidence="3">
    <location>
        <position position="390"/>
    </location>
    <ligand>
        <name>Zn(2+)</name>
        <dbReference type="ChEBI" id="CHEBI:29105"/>
        <label>2</label>
    </ligand>
</feature>
<evidence type="ECO:0000256" key="5">
    <source>
        <dbReference type="SAM" id="SignalP"/>
    </source>
</evidence>
<evidence type="ECO:0000256" key="4">
    <source>
        <dbReference type="RuleBase" id="RU003946"/>
    </source>
</evidence>
<comment type="cofactor">
    <cofactor evidence="3">
        <name>Mg(2+)</name>
        <dbReference type="ChEBI" id="CHEBI:18420"/>
    </cofactor>
    <text evidence="3">Binds 1 Mg(2+) ion.</text>
</comment>
<dbReference type="InterPro" id="IPR001952">
    <property type="entry name" value="Alkaline_phosphatase"/>
</dbReference>
<feature type="binding site" evidence="3">
    <location>
        <position position="336"/>
    </location>
    <ligand>
        <name>Mg(2+)</name>
        <dbReference type="ChEBI" id="CHEBI:18420"/>
    </ligand>
</feature>
<feature type="chain" id="PRO_5031440025" evidence="5">
    <location>
        <begin position="19"/>
        <end position="480"/>
    </location>
</feature>
<dbReference type="SMART" id="SM00098">
    <property type="entry name" value="alkPPc"/>
    <property type="match status" value="1"/>
</dbReference>
<gene>
    <name evidence="6" type="ORF">GGQ98_000533</name>
</gene>
<accession>A0A7W7AYX6</accession>
<dbReference type="AlphaFoldDB" id="A0A7W7AYX6"/>
<evidence type="ECO:0000256" key="2">
    <source>
        <dbReference type="PIRSR" id="PIRSR601952-1"/>
    </source>
</evidence>
<dbReference type="SUPFAM" id="SSF53649">
    <property type="entry name" value="Alkaline phosphatase-like"/>
    <property type="match status" value="1"/>
</dbReference>
<protein>
    <submittedName>
        <fullName evidence="6">Alkaline phosphatase</fullName>
        <ecNumber evidence="6">3.1.3.1</ecNumber>
    </submittedName>
</protein>
<keyword evidence="5" id="KW-0732">Signal</keyword>
<comment type="similarity">
    <text evidence="4">Belongs to the alkaline phosphatase family.</text>
</comment>
<dbReference type="Pfam" id="PF00245">
    <property type="entry name" value="Alk_phosphatase"/>
    <property type="match status" value="1"/>
</dbReference>
<keyword evidence="7" id="KW-1185">Reference proteome</keyword>
<comment type="caution">
    <text evidence="6">The sequence shown here is derived from an EMBL/GenBank/DDBJ whole genome shotgun (WGS) entry which is preliminary data.</text>
</comment>
<dbReference type="InterPro" id="IPR017850">
    <property type="entry name" value="Alkaline_phosphatase_core_sf"/>
</dbReference>
<dbReference type="PRINTS" id="PR00113">
    <property type="entry name" value="ALKPHPHTASE"/>
</dbReference>
<evidence type="ECO:0000256" key="1">
    <source>
        <dbReference type="ARBA" id="ARBA00022553"/>
    </source>
</evidence>
<sequence length="480" mass="51546">MRAFVTALLLAAATPAIAADMPKNVIVMIADGAGHNTLAATRFWTGRPLAMDTGPWLRASMATYGLRPERKVPEGGDPYAQDPDAVYDPAKAWDTRPVKGMAKKAGSTYPALFAGYEWHRRSAPDSANTMSAMMTGVRTFDGAIDVDGAEKPVLSVAEAAKAAGKMTGAISSVPFNHATPAAGGGAHNPDRDDYHGLAREMFGGTLDVIGGGGNPDYDQDGKPITDEHAEIRFKWIPPELWTELKGANSRWNLVETAGDIRALAEGKATSAKPLAMIAAVNPTLQAGRAYPSNIARGTADPGAVPLTPGMVTLDEMAIAALKHVGTDRDGFFMTIEGGAVDWAMHANDFPRMIEEYMAFDDAVRAVVAWIESPESAASWDDTLLVVTADHDHLLYGPDLDEPFQRVTNNGAGKLPGYSWAWDSHSNQLVPFFARGKGAERLMAEADQIDAHTDEKGRKFGYGRYLTQPELGAFLMKTQEK</sequence>
<feature type="binding site" evidence="3">
    <location>
        <position position="177"/>
    </location>
    <ligand>
        <name>Mg(2+)</name>
        <dbReference type="ChEBI" id="CHEBI:18420"/>
    </ligand>
</feature>
<feature type="binding site" evidence="3">
    <location>
        <position position="345"/>
    </location>
    <ligand>
        <name>Zn(2+)</name>
        <dbReference type="ChEBI" id="CHEBI:29105"/>
        <label>2</label>
    </ligand>
</feature>
<keyword evidence="3" id="KW-0460">Magnesium</keyword>